<comment type="caution">
    <text evidence="4">The sequence shown here is derived from an EMBL/GenBank/DDBJ whole genome shotgun (WGS) entry which is preliminary data.</text>
</comment>
<gene>
    <name evidence="4" type="ORF">KY46_16055</name>
</gene>
<evidence type="ECO:0000256" key="2">
    <source>
        <dbReference type="ARBA" id="ARBA00023315"/>
    </source>
</evidence>
<protein>
    <recommendedName>
        <fullName evidence="3">N-acetyltransferase domain-containing protein</fullName>
    </recommendedName>
</protein>
<name>A0A0F5VBH7_9GAMM</name>
<dbReference type="PROSITE" id="PS51186">
    <property type="entry name" value="GNAT"/>
    <property type="match status" value="1"/>
</dbReference>
<dbReference type="PANTHER" id="PTHR43420">
    <property type="entry name" value="ACETYLTRANSFERASE"/>
    <property type="match status" value="1"/>
</dbReference>
<dbReference type="EMBL" id="JWYV01000015">
    <property type="protein sequence ID" value="KKC98844.1"/>
    <property type="molecule type" value="Genomic_DNA"/>
</dbReference>
<accession>A0A0F5VBH7</accession>
<dbReference type="PATRIC" id="fig|265726.11.peg.1466"/>
<feature type="domain" description="N-acetyltransferase" evidence="3">
    <location>
        <begin position="3"/>
        <end position="158"/>
    </location>
</feature>
<evidence type="ECO:0000259" key="3">
    <source>
        <dbReference type="PROSITE" id="PS51186"/>
    </source>
</evidence>
<dbReference type="SUPFAM" id="SSF55729">
    <property type="entry name" value="Acyl-CoA N-acyltransferases (Nat)"/>
    <property type="match status" value="1"/>
</dbReference>
<evidence type="ECO:0000256" key="1">
    <source>
        <dbReference type="ARBA" id="ARBA00022679"/>
    </source>
</evidence>
<organism evidence="4 5">
    <name type="scientific">Photobacterium halotolerans</name>
    <dbReference type="NCBI Taxonomy" id="265726"/>
    <lineage>
        <taxon>Bacteria</taxon>
        <taxon>Pseudomonadati</taxon>
        <taxon>Pseudomonadota</taxon>
        <taxon>Gammaproteobacteria</taxon>
        <taxon>Vibrionales</taxon>
        <taxon>Vibrionaceae</taxon>
        <taxon>Photobacterium</taxon>
    </lineage>
</organism>
<dbReference type="InterPro" id="IPR000182">
    <property type="entry name" value="GNAT_dom"/>
</dbReference>
<keyword evidence="5" id="KW-1185">Reference proteome</keyword>
<keyword evidence="2" id="KW-0012">Acyltransferase</keyword>
<dbReference type="PANTHER" id="PTHR43420:SF47">
    <property type="entry name" value="N-ACETYLTRANSFERASE DOMAIN-CONTAINING PROTEIN"/>
    <property type="match status" value="1"/>
</dbReference>
<keyword evidence="1" id="KW-0808">Transferase</keyword>
<sequence length="168" mass="19891">MKPEFRPVNVDDHFSVCMAFRRDAFVCTFQSDHGFAPFIRGYEERMRARLVDPRWYYIHIWENDQIIGQLEFKSYSDQAETGYIHLIYLIPEYRGSGVADAAQRFMADTLSQAGCQAMLLTVSRTNERALRHYRRWGWQRVGEDGSLRGTDIYRRDIRIHQDGEWVLC</sequence>
<dbReference type="RefSeq" id="WP_200896222.1">
    <property type="nucleotide sequence ID" value="NZ_JWYV01000015.1"/>
</dbReference>
<evidence type="ECO:0000313" key="4">
    <source>
        <dbReference type="EMBL" id="KKC98844.1"/>
    </source>
</evidence>
<reference evidence="4 5" key="1">
    <citation type="submission" date="2014-12" db="EMBL/GenBank/DDBJ databases">
        <title>Mercury Reductase activity and rhizosphere competence traits in the genome of root associated Photobacterium halotolerans MELD1.</title>
        <authorList>
            <person name="Mathew D.C."/>
            <person name="Huang C.-C."/>
        </authorList>
    </citation>
    <scope>NUCLEOTIDE SEQUENCE [LARGE SCALE GENOMIC DNA]</scope>
    <source>
        <strain evidence="4 5">MELD1</strain>
    </source>
</reference>
<proteinExistence type="predicted"/>
<dbReference type="Gene3D" id="3.40.630.30">
    <property type="match status" value="1"/>
</dbReference>
<dbReference type="STRING" id="265726.KY46_16055"/>
<dbReference type="Pfam" id="PF00583">
    <property type="entry name" value="Acetyltransf_1"/>
    <property type="match status" value="1"/>
</dbReference>
<dbReference type="CDD" id="cd04301">
    <property type="entry name" value="NAT_SF"/>
    <property type="match status" value="1"/>
</dbReference>
<dbReference type="InterPro" id="IPR050680">
    <property type="entry name" value="YpeA/RimI_acetyltransf"/>
</dbReference>
<dbReference type="Proteomes" id="UP000033633">
    <property type="component" value="Unassembled WGS sequence"/>
</dbReference>
<dbReference type="InterPro" id="IPR016181">
    <property type="entry name" value="Acyl_CoA_acyltransferase"/>
</dbReference>
<dbReference type="GO" id="GO:0016747">
    <property type="term" value="F:acyltransferase activity, transferring groups other than amino-acyl groups"/>
    <property type="evidence" value="ECO:0007669"/>
    <property type="project" value="InterPro"/>
</dbReference>
<dbReference type="AlphaFoldDB" id="A0A0F5VBH7"/>
<evidence type="ECO:0000313" key="5">
    <source>
        <dbReference type="Proteomes" id="UP000033633"/>
    </source>
</evidence>